<evidence type="ECO:0000256" key="8">
    <source>
        <dbReference type="ARBA" id="ARBA00022989"/>
    </source>
</evidence>
<name>A0A422QTS4_9RHOB</name>
<protein>
    <recommendedName>
        <fullName evidence="3">histidine kinase</fullName>
        <ecNumber evidence="3">2.7.13.3</ecNumber>
    </recommendedName>
</protein>
<dbReference type="GO" id="GO:0000155">
    <property type="term" value="F:phosphorelay sensor kinase activity"/>
    <property type="evidence" value="ECO:0007669"/>
    <property type="project" value="InterPro"/>
</dbReference>
<evidence type="ECO:0000256" key="3">
    <source>
        <dbReference type="ARBA" id="ARBA00012438"/>
    </source>
</evidence>
<dbReference type="SUPFAM" id="SSF55874">
    <property type="entry name" value="ATPase domain of HSP90 chaperone/DNA topoisomerase II/histidine kinase"/>
    <property type="match status" value="1"/>
</dbReference>
<comment type="subcellular location">
    <subcellularLocation>
        <location evidence="2">Membrane</location>
    </subcellularLocation>
</comment>
<keyword evidence="7 13" id="KW-0418">Kinase</keyword>
<organism evidence="13 14">
    <name type="scientific">Paracoccus methylarcula</name>
    <dbReference type="NCBI Taxonomy" id="72022"/>
    <lineage>
        <taxon>Bacteria</taxon>
        <taxon>Pseudomonadati</taxon>
        <taxon>Pseudomonadota</taxon>
        <taxon>Alphaproteobacteria</taxon>
        <taxon>Rhodobacterales</taxon>
        <taxon>Paracoccaceae</taxon>
        <taxon>Paracoccus</taxon>
    </lineage>
</organism>
<dbReference type="Proteomes" id="UP000238137">
    <property type="component" value="Unassembled WGS sequence"/>
</dbReference>
<proteinExistence type="predicted"/>
<feature type="domain" description="Histidine kinase" evidence="11">
    <location>
        <begin position="250"/>
        <end position="463"/>
    </location>
</feature>
<dbReference type="InterPro" id="IPR013727">
    <property type="entry name" value="2CSK_N"/>
</dbReference>
<keyword evidence="5" id="KW-0808">Transferase</keyword>
<keyword evidence="9" id="KW-0902">Two-component regulatory system</keyword>
<keyword evidence="6" id="KW-0812">Transmembrane</keyword>
<dbReference type="SUPFAM" id="SSF47384">
    <property type="entry name" value="Homodimeric domain of signal transducing histidine kinase"/>
    <property type="match status" value="1"/>
</dbReference>
<evidence type="ECO:0000256" key="1">
    <source>
        <dbReference type="ARBA" id="ARBA00000085"/>
    </source>
</evidence>
<dbReference type="OrthoDB" id="913606at2"/>
<dbReference type="PROSITE" id="PS50109">
    <property type="entry name" value="HIS_KIN"/>
    <property type="match status" value="1"/>
</dbReference>
<keyword evidence="4" id="KW-0597">Phosphoprotein</keyword>
<dbReference type="AlphaFoldDB" id="A0A422QTS4"/>
<dbReference type="PANTHER" id="PTHR45436:SF1">
    <property type="entry name" value="SENSOR PROTEIN QSEC"/>
    <property type="match status" value="1"/>
</dbReference>
<evidence type="ECO:0000259" key="12">
    <source>
        <dbReference type="PROSITE" id="PS50885"/>
    </source>
</evidence>
<keyword evidence="14" id="KW-1185">Reference proteome</keyword>
<dbReference type="CDD" id="cd00075">
    <property type="entry name" value="HATPase"/>
    <property type="match status" value="1"/>
</dbReference>
<dbReference type="Gene3D" id="1.10.287.130">
    <property type="match status" value="1"/>
</dbReference>
<evidence type="ECO:0000313" key="13">
    <source>
        <dbReference type="EMBL" id="RNF33405.1"/>
    </source>
</evidence>
<dbReference type="GO" id="GO:0005886">
    <property type="term" value="C:plasma membrane"/>
    <property type="evidence" value="ECO:0007669"/>
    <property type="project" value="TreeGrafter"/>
</dbReference>
<sequence length="468" mass="50944">MRRGEARPARFSLRRRLVWQFVALSALLVLALFFAVRFAAERASRASQDAVLEAAVISIGDGLRPVDEGLELDLPYATFSMLGAMGDERVFYSLSTDERLITGYENLPPPPGVPGDLSPLFWDADYRGNRLRLAAISRRVLVDTRVEEITVTLGQTRYGQAAIARDTARSSVWIGLGFFVLALPLALWAARSVIRPVDRLAGAVARRGPHDLRPVRHPAPQELLPLVAALNGFITRLRGALALAETFIFEAAHRIRTPLSLVRTEAEIALAETSDEATRQRLRRMVRAIGESSRSANQILDHAMVLYRSDQFSAAPVDFAALSASVLQSVQPIAEMREIDMRAEGLDTACLVPGDDRMIEVALRNILDNALKYSQSEGQVRISLTCREGMATLAVLDEGRGLGPGDEDLTVRFRRGSNVGDIVGSGLGLTIVNEVAAAHGGRFTLQSRAERGTCAILSLPLSDPVSSS</sequence>
<dbReference type="InterPro" id="IPR036097">
    <property type="entry name" value="HisK_dim/P_sf"/>
</dbReference>
<dbReference type="PRINTS" id="PR00344">
    <property type="entry name" value="BCTRLSENSOR"/>
</dbReference>
<gene>
    <name evidence="13" type="ORF">A7A09_016775</name>
</gene>
<dbReference type="Pfam" id="PF08521">
    <property type="entry name" value="2CSK_N"/>
    <property type="match status" value="1"/>
</dbReference>
<evidence type="ECO:0000313" key="14">
    <source>
        <dbReference type="Proteomes" id="UP000238137"/>
    </source>
</evidence>
<evidence type="ECO:0000256" key="9">
    <source>
        <dbReference type="ARBA" id="ARBA00023012"/>
    </source>
</evidence>
<dbReference type="PROSITE" id="PS50885">
    <property type="entry name" value="HAMP"/>
    <property type="match status" value="1"/>
</dbReference>
<dbReference type="Gene3D" id="3.30.565.10">
    <property type="entry name" value="Histidine kinase-like ATPase, C-terminal domain"/>
    <property type="match status" value="1"/>
</dbReference>
<dbReference type="InterPro" id="IPR003594">
    <property type="entry name" value="HATPase_dom"/>
</dbReference>
<evidence type="ECO:0000256" key="2">
    <source>
        <dbReference type="ARBA" id="ARBA00004370"/>
    </source>
</evidence>
<dbReference type="InterPro" id="IPR036890">
    <property type="entry name" value="HATPase_C_sf"/>
</dbReference>
<keyword evidence="10" id="KW-0472">Membrane</keyword>
<dbReference type="Pfam" id="PF02518">
    <property type="entry name" value="HATPase_c"/>
    <property type="match status" value="1"/>
</dbReference>
<feature type="domain" description="HAMP" evidence="12">
    <location>
        <begin position="191"/>
        <end position="242"/>
    </location>
</feature>
<dbReference type="EMBL" id="PXNQ02000011">
    <property type="protein sequence ID" value="RNF33405.1"/>
    <property type="molecule type" value="Genomic_DNA"/>
</dbReference>
<dbReference type="PANTHER" id="PTHR45436">
    <property type="entry name" value="SENSOR HISTIDINE KINASE YKOH"/>
    <property type="match status" value="1"/>
</dbReference>
<evidence type="ECO:0000256" key="5">
    <source>
        <dbReference type="ARBA" id="ARBA00022679"/>
    </source>
</evidence>
<comment type="catalytic activity">
    <reaction evidence="1">
        <text>ATP + protein L-histidine = ADP + protein N-phospho-L-histidine.</text>
        <dbReference type="EC" id="2.7.13.3"/>
    </reaction>
</comment>
<accession>A0A422QTS4</accession>
<dbReference type="InterPro" id="IPR004358">
    <property type="entry name" value="Sig_transdc_His_kin-like_C"/>
</dbReference>
<evidence type="ECO:0000256" key="10">
    <source>
        <dbReference type="ARBA" id="ARBA00023136"/>
    </source>
</evidence>
<keyword evidence="8" id="KW-1133">Transmembrane helix</keyword>
<dbReference type="InterPro" id="IPR050428">
    <property type="entry name" value="TCS_sensor_his_kinase"/>
</dbReference>
<dbReference type="SMART" id="SM00387">
    <property type="entry name" value="HATPase_c"/>
    <property type="match status" value="1"/>
</dbReference>
<evidence type="ECO:0000256" key="7">
    <source>
        <dbReference type="ARBA" id="ARBA00022777"/>
    </source>
</evidence>
<evidence type="ECO:0000256" key="6">
    <source>
        <dbReference type="ARBA" id="ARBA00022692"/>
    </source>
</evidence>
<dbReference type="InterPro" id="IPR005467">
    <property type="entry name" value="His_kinase_dom"/>
</dbReference>
<reference evidence="13" key="1">
    <citation type="submission" date="2018-05" db="EMBL/GenBank/DDBJ databases">
        <title>Reclassification of Methylarcula marina and Methylarcula terricola as Paracoccus methylarcula sp.nov., comb.nov. and Paracoccus terricola comb.nov.</title>
        <authorList>
            <person name="Shmareva M.N."/>
            <person name="Doronina N.V."/>
            <person name="Vasilenko O.V."/>
            <person name="Tarlachkov S.V."/>
            <person name="Trotsenko Y.A."/>
        </authorList>
    </citation>
    <scope>NUCLEOTIDE SEQUENCE [LARGE SCALE GENOMIC DNA]</scope>
    <source>
        <strain evidence="13">VKM B-2159</strain>
    </source>
</reference>
<evidence type="ECO:0000256" key="4">
    <source>
        <dbReference type="ARBA" id="ARBA00022553"/>
    </source>
</evidence>
<dbReference type="InterPro" id="IPR003660">
    <property type="entry name" value="HAMP_dom"/>
</dbReference>
<dbReference type="EC" id="2.7.13.3" evidence="3"/>
<dbReference type="RefSeq" id="WP_106692473.1">
    <property type="nucleotide sequence ID" value="NZ_PXNQ02000011.1"/>
</dbReference>
<dbReference type="Pfam" id="PF00672">
    <property type="entry name" value="HAMP"/>
    <property type="match status" value="1"/>
</dbReference>
<evidence type="ECO:0000259" key="11">
    <source>
        <dbReference type="PROSITE" id="PS50109"/>
    </source>
</evidence>
<comment type="caution">
    <text evidence="13">The sequence shown here is derived from an EMBL/GenBank/DDBJ whole genome shotgun (WGS) entry which is preliminary data.</text>
</comment>